<evidence type="ECO:0000256" key="1">
    <source>
        <dbReference type="SAM" id="Phobius"/>
    </source>
</evidence>
<feature type="non-terminal residue" evidence="2">
    <location>
        <position position="367"/>
    </location>
</feature>
<feature type="transmembrane region" description="Helical" evidence="1">
    <location>
        <begin position="200"/>
        <end position="221"/>
    </location>
</feature>
<feature type="transmembrane region" description="Helical" evidence="1">
    <location>
        <begin position="345"/>
        <end position="366"/>
    </location>
</feature>
<feature type="transmembrane region" description="Helical" evidence="1">
    <location>
        <begin position="157"/>
        <end position="180"/>
    </location>
</feature>
<proteinExistence type="predicted"/>
<feature type="transmembrane region" description="Helical" evidence="1">
    <location>
        <begin position="320"/>
        <end position="338"/>
    </location>
</feature>
<keyword evidence="1" id="KW-0812">Transmembrane</keyword>
<organism evidence="2">
    <name type="scientific">hydrothermal vent metagenome</name>
    <dbReference type="NCBI Taxonomy" id="652676"/>
    <lineage>
        <taxon>unclassified sequences</taxon>
        <taxon>metagenomes</taxon>
        <taxon>ecological metagenomes</taxon>
    </lineage>
</organism>
<feature type="transmembrane region" description="Helical" evidence="1">
    <location>
        <begin position="123"/>
        <end position="145"/>
    </location>
</feature>
<feature type="transmembrane region" description="Helical" evidence="1">
    <location>
        <begin position="289"/>
        <end position="308"/>
    </location>
</feature>
<reference evidence="2" key="1">
    <citation type="submission" date="2018-06" db="EMBL/GenBank/DDBJ databases">
        <authorList>
            <person name="Zhirakovskaya E."/>
        </authorList>
    </citation>
    <scope>NUCLEOTIDE SEQUENCE</scope>
</reference>
<evidence type="ECO:0000313" key="2">
    <source>
        <dbReference type="EMBL" id="VAW39553.1"/>
    </source>
</evidence>
<gene>
    <name evidence="2" type="ORF">MNBD_DELTA03-187</name>
</gene>
<feature type="transmembrane region" description="Helical" evidence="1">
    <location>
        <begin position="228"/>
        <end position="249"/>
    </location>
</feature>
<accession>A0A3B0VGW6</accession>
<dbReference type="AlphaFoldDB" id="A0A3B0VGW6"/>
<sequence>MQSAFTEDITKKSLPRLALFFLLLGGFFGLCTLYPLIFGGNAIFYALLTAHLATLLHLWLPCAEAAIFIIIASEQFGYENLRLEKIVRLLIFVGALFLIAGALKGETRPAPIDYAPLFPSPIFLAGMGLIYTGWATSATILLRAFLSNRREIGPNALMICVCITGVIATLVSVFAAFVTMPESAGARYPYISLFYGAGHIIQFVRIPLMVLLFSLMLGSCFGKTGRRLISLCMATALLLSLLAPVQYFLLDPVTQTTKPYWTLLLGGGLGSLTTISIVTILFSRRTCNTPFPLVIIASLSFLVSGILPGMADRIELTLTAHYHGLLGALSATYCAFLFENYKKSVNGAIAFATGTFIISITFGLMAG</sequence>
<dbReference type="EMBL" id="UOEX01000288">
    <property type="protein sequence ID" value="VAW39553.1"/>
    <property type="molecule type" value="Genomic_DNA"/>
</dbReference>
<feature type="transmembrane region" description="Helical" evidence="1">
    <location>
        <begin position="43"/>
        <end position="73"/>
    </location>
</feature>
<keyword evidence="1" id="KW-0472">Membrane</keyword>
<feature type="transmembrane region" description="Helical" evidence="1">
    <location>
        <begin position="17"/>
        <end position="37"/>
    </location>
</feature>
<feature type="transmembrane region" description="Helical" evidence="1">
    <location>
        <begin position="85"/>
        <end position="103"/>
    </location>
</feature>
<protein>
    <submittedName>
        <fullName evidence="2">Uncharacterized protein</fullName>
    </submittedName>
</protein>
<keyword evidence="1" id="KW-1133">Transmembrane helix</keyword>
<name>A0A3B0VGW6_9ZZZZ</name>
<dbReference type="InterPro" id="IPR036927">
    <property type="entry name" value="Cyt_c_oxase-like_su1_sf"/>
</dbReference>
<dbReference type="SUPFAM" id="SSF81442">
    <property type="entry name" value="Cytochrome c oxidase subunit I-like"/>
    <property type="match status" value="1"/>
</dbReference>
<feature type="transmembrane region" description="Helical" evidence="1">
    <location>
        <begin position="261"/>
        <end position="282"/>
    </location>
</feature>